<dbReference type="InterPro" id="IPR023393">
    <property type="entry name" value="START-like_dom_sf"/>
</dbReference>
<dbReference type="OrthoDB" id="2954648at2759"/>
<dbReference type="AlphaFoldDB" id="A0A8H5M726"/>
<keyword evidence="1" id="KW-0732">Signal</keyword>
<evidence type="ECO:0000313" key="3">
    <source>
        <dbReference type="Proteomes" id="UP000565441"/>
    </source>
</evidence>
<evidence type="ECO:0000256" key="1">
    <source>
        <dbReference type="SAM" id="SignalP"/>
    </source>
</evidence>
<protein>
    <submittedName>
        <fullName evidence="2">Uncharacterized protein</fullName>
    </submittedName>
</protein>
<reference evidence="2 3" key="1">
    <citation type="journal article" date="2020" name="ISME J.">
        <title>Uncovering the hidden diversity of litter-decomposition mechanisms in mushroom-forming fungi.</title>
        <authorList>
            <person name="Floudas D."/>
            <person name="Bentzer J."/>
            <person name="Ahren D."/>
            <person name="Johansson T."/>
            <person name="Persson P."/>
            <person name="Tunlid A."/>
        </authorList>
    </citation>
    <scope>NUCLEOTIDE SEQUENCE [LARGE SCALE GENOMIC DNA]</scope>
    <source>
        <strain evidence="2 3">CBS 661.87</strain>
    </source>
</reference>
<name>A0A8H5M726_9AGAR</name>
<dbReference type="EMBL" id="JAACJP010000006">
    <property type="protein sequence ID" value="KAF5383660.1"/>
    <property type="molecule type" value="Genomic_DNA"/>
</dbReference>
<gene>
    <name evidence="2" type="ORF">D9615_003788</name>
</gene>
<proteinExistence type="predicted"/>
<keyword evidence="3" id="KW-1185">Reference proteome</keyword>
<evidence type="ECO:0000313" key="2">
    <source>
        <dbReference type="EMBL" id="KAF5383660.1"/>
    </source>
</evidence>
<sequence>MRSLILLAAAVVFAPLCSATPIGHKNFDPKCGEGMHPGFETNIFQYDVPAQNFFDKTGSFFHSEWYTGPLLESTGEDDTVGATRSGNFSGTLFRERLVGYSSSSDELMHRYTLDNGPILFGDVLFGSYTEEMVILSICEGTATWISFTDVYCADKAAAAYNMYDRARRVLMDKLADDLGAMLFAGSCPGGHME</sequence>
<accession>A0A8H5M726</accession>
<feature type="signal peptide" evidence="1">
    <location>
        <begin position="1"/>
        <end position="19"/>
    </location>
</feature>
<dbReference type="Proteomes" id="UP000565441">
    <property type="component" value="Unassembled WGS sequence"/>
</dbReference>
<comment type="caution">
    <text evidence="2">The sequence shown here is derived from an EMBL/GenBank/DDBJ whole genome shotgun (WGS) entry which is preliminary data.</text>
</comment>
<dbReference type="Gene3D" id="3.30.530.20">
    <property type="match status" value="1"/>
</dbReference>
<feature type="chain" id="PRO_5034933864" evidence="1">
    <location>
        <begin position="20"/>
        <end position="193"/>
    </location>
</feature>
<organism evidence="2 3">
    <name type="scientific">Tricholomella constricta</name>
    <dbReference type="NCBI Taxonomy" id="117010"/>
    <lineage>
        <taxon>Eukaryota</taxon>
        <taxon>Fungi</taxon>
        <taxon>Dikarya</taxon>
        <taxon>Basidiomycota</taxon>
        <taxon>Agaricomycotina</taxon>
        <taxon>Agaricomycetes</taxon>
        <taxon>Agaricomycetidae</taxon>
        <taxon>Agaricales</taxon>
        <taxon>Tricholomatineae</taxon>
        <taxon>Lyophyllaceae</taxon>
        <taxon>Tricholomella</taxon>
    </lineage>
</organism>